<feature type="compositionally biased region" description="Basic residues" evidence="1">
    <location>
        <begin position="29"/>
        <end position="41"/>
    </location>
</feature>
<dbReference type="EMBL" id="JACGCI010000029">
    <property type="protein sequence ID" value="KAF6755644.1"/>
    <property type="molecule type" value="Genomic_DNA"/>
</dbReference>
<feature type="compositionally biased region" description="Basic and acidic residues" evidence="1">
    <location>
        <begin position="251"/>
        <end position="270"/>
    </location>
</feature>
<keyword evidence="3" id="KW-1185">Reference proteome</keyword>
<feature type="compositionally biased region" description="Polar residues" evidence="1">
    <location>
        <begin position="215"/>
        <end position="236"/>
    </location>
</feature>
<dbReference type="AlphaFoldDB" id="A0A8H6M7B8"/>
<sequence length="427" mass="47201">MPPRKKKEPKNQSGEAAKAEPPNENTDKPKKRASRAGRTKSKPAADTAQAQDDADDSDVKIVWTQKLSESLITIINENNEIKQGLFPGVGGNLSTQKGGGQPKTHWHWQVALGLFQDHEDYGSSFQSDKIKNRIKWMTDRTTETNKEMASTGAGITAEDQIDWDDDSELTNKWDVIRKKYPWYFDMKDLIADRPSRNPVGLGHSGTKLDLTVLQNAGNSSGVDDNQPKNQGDTSSLAPVELSDDDDDDDEKKDNGEDVKPAIKPDGDIKPGKTAPKTNKRKDAPKDTKSKPSAAKKMQIAEFAELASVEEVTEQRRLELARAKIEASTRLKIETERNKTACIQGQRDAKAKYKLEKYRIKMQARMQRQQSMQASPLPSLLTSSGDYGAGSSFIPSTSAIATPADDMYADDNFVSPHLTQTLPPAPDY</sequence>
<reference evidence="2 3" key="1">
    <citation type="submission" date="2020-07" db="EMBL/GenBank/DDBJ databases">
        <title>Comparative genomics of pyrophilous fungi reveals a link between fire events and developmental genes.</title>
        <authorList>
            <consortium name="DOE Joint Genome Institute"/>
            <person name="Steindorff A.S."/>
            <person name="Carver A."/>
            <person name="Calhoun S."/>
            <person name="Stillman K."/>
            <person name="Liu H."/>
            <person name="Lipzen A."/>
            <person name="Pangilinan J."/>
            <person name="Labutti K."/>
            <person name="Bruns T.D."/>
            <person name="Grigoriev I.V."/>
        </authorList>
    </citation>
    <scope>NUCLEOTIDE SEQUENCE [LARGE SCALE GENOMIC DNA]</scope>
    <source>
        <strain evidence="2 3">CBS 144469</strain>
    </source>
</reference>
<comment type="caution">
    <text evidence="2">The sequence shown here is derived from an EMBL/GenBank/DDBJ whole genome shotgun (WGS) entry which is preliminary data.</text>
</comment>
<proteinExistence type="predicted"/>
<name>A0A8H6M7B8_9AGAR</name>
<feature type="region of interest" description="Disordered" evidence="1">
    <location>
        <begin position="1"/>
        <end position="57"/>
    </location>
</feature>
<evidence type="ECO:0000313" key="3">
    <source>
        <dbReference type="Proteomes" id="UP000521943"/>
    </source>
</evidence>
<feature type="region of interest" description="Disordered" evidence="1">
    <location>
        <begin position="215"/>
        <end position="294"/>
    </location>
</feature>
<dbReference type="OrthoDB" id="3269701at2759"/>
<dbReference type="Proteomes" id="UP000521943">
    <property type="component" value="Unassembled WGS sequence"/>
</dbReference>
<feature type="compositionally biased region" description="Acidic residues" evidence="1">
    <location>
        <begin position="241"/>
        <end position="250"/>
    </location>
</feature>
<organism evidence="2 3">
    <name type="scientific">Ephemerocybe angulata</name>
    <dbReference type="NCBI Taxonomy" id="980116"/>
    <lineage>
        <taxon>Eukaryota</taxon>
        <taxon>Fungi</taxon>
        <taxon>Dikarya</taxon>
        <taxon>Basidiomycota</taxon>
        <taxon>Agaricomycotina</taxon>
        <taxon>Agaricomycetes</taxon>
        <taxon>Agaricomycetidae</taxon>
        <taxon>Agaricales</taxon>
        <taxon>Agaricineae</taxon>
        <taxon>Psathyrellaceae</taxon>
        <taxon>Ephemerocybe</taxon>
    </lineage>
</organism>
<evidence type="ECO:0000256" key="1">
    <source>
        <dbReference type="SAM" id="MobiDB-lite"/>
    </source>
</evidence>
<accession>A0A8H6M7B8</accession>
<feature type="region of interest" description="Disordered" evidence="1">
    <location>
        <begin position="408"/>
        <end position="427"/>
    </location>
</feature>
<feature type="compositionally biased region" description="Basic and acidic residues" evidence="1">
    <location>
        <begin position="280"/>
        <end position="289"/>
    </location>
</feature>
<protein>
    <submittedName>
        <fullName evidence="2">Uncharacterized protein</fullName>
    </submittedName>
</protein>
<evidence type="ECO:0000313" key="2">
    <source>
        <dbReference type="EMBL" id="KAF6755644.1"/>
    </source>
</evidence>
<gene>
    <name evidence="2" type="ORF">DFP72DRAFT_1067447</name>
</gene>